<feature type="compositionally biased region" description="Polar residues" evidence="7">
    <location>
        <begin position="863"/>
        <end position="872"/>
    </location>
</feature>
<dbReference type="CDD" id="cd00078">
    <property type="entry name" value="HECTc"/>
    <property type="match status" value="1"/>
</dbReference>
<dbReference type="FunFam" id="3.30.2410.10:FF:000007">
    <property type="entry name" value="Putative E3 ubiquitin-protein ligase HECTD1"/>
    <property type="match status" value="1"/>
</dbReference>
<dbReference type="InterPro" id="IPR045322">
    <property type="entry name" value="HECTD1/TRIP12-like"/>
</dbReference>
<dbReference type="EMBL" id="CM004394">
    <property type="protein sequence ID" value="OAY42626.1"/>
    <property type="molecule type" value="Genomic_DNA"/>
</dbReference>
<dbReference type="SUPFAM" id="SSF48371">
    <property type="entry name" value="ARM repeat"/>
    <property type="match status" value="1"/>
</dbReference>
<evidence type="ECO:0000256" key="5">
    <source>
        <dbReference type="ARBA" id="ARBA00022786"/>
    </source>
</evidence>
<accession>A0A2C9VC76</accession>
<dbReference type="EC" id="2.3.2.26" evidence="3"/>
<dbReference type="Gene3D" id="3.30.2410.10">
    <property type="entry name" value="Hect, E3 ligase catalytic domain"/>
    <property type="match status" value="1"/>
</dbReference>
<feature type="compositionally biased region" description="Low complexity" evidence="7">
    <location>
        <begin position="31"/>
        <end position="65"/>
    </location>
</feature>
<protein>
    <recommendedName>
        <fullName evidence="3">HECT-type E3 ubiquitin transferase</fullName>
        <ecNumber evidence="3">2.3.2.26</ecNumber>
    </recommendedName>
</protein>
<comment type="similarity">
    <text evidence="2">Belongs to the UPL family. K-HECT subfamily.</text>
</comment>
<evidence type="ECO:0000256" key="4">
    <source>
        <dbReference type="ARBA" id="ARBA00022679"/>
    </source>
</evidence>
<dbReference type="OrthoDB" id="423283at2759"/>
<evidence type="ECO:0000256" key="1">
    <source>
        <dbReference type="ARBA" id="ARBA00000885"/>
    </source>
</evidence>
<evidence type="ECO:0000256" key="2">
    <source>
        <dbReference type="ARBA" id="ARBA00006331"/>
    </source>
</evidence>
<dbReference type="Pfam" id="PF00632">
    <property type="entry name" value="HECT"/>
    <property type="match status" value="1"/>
</dbReference>
<feature type="region of interest" description="Disordered" evidence="7">
    <location>
        <begin position="837"/>
        <end position="907"/>
    </location>
</feature>
<dbReference type="Pfam" id="PF25579">
    <property type="entry name" value="TPR_TRIP12_N"/>
    <property type="match status" value="1"/>
</dbReference>
<dbReference type="PANTHER" id="PTHR45670">
    <property type="entry name" value="E3 UBIQUITIN-PROTEIN LIGASE TRIP12"/>
    <property type="match status" value="1"/>
</dbReference>
<dbReference type="InterPro" id="IPR035983">
    <property type="entry name" value="Hect_E3_ubiquitin_ligase"/>
</dbReference>
<dbReference type="SMART" id="SM00119">
    <property type="entry name" value="HECTc"/>
    <property type="match status" value="1"/>
</dbReference>
<keyword evidence="10" id="KW-1185">Reference proteome</keyword>
<dbReference type="InterPro" id="IPR057948">
    <property type="entry name" value="TPR_TRIP12_N"/>
</dbReference>
<feature type="domain" description="HECT" evidence="8">
    <location>
        <begin position="1216"/>
        <end position="1572"/>
    </location>
</feature>
<dbReference type="Proteomes" id="UP000091857">
    <property type="component" value="Chromosome 8"/>
</dbReference>
<feature type="compositionally biased region" description="Basic and acidic residues" evidence="7">
    <location>
        <begin position="7"/>
        <end position="21"/>
    </location>
</feature>
<dbReference type="STRING" id="3983.A0A2C9VC76"/>
<organism evidence="9 10">
    <name type="scientific">Manihot esculenta</name>
    <name type="common">Cassava</name>
    <name type="synonym">Jatropha manihot</name>
    <dbReference type="NCBI Taxonomy" id="3983"/>
    <lineage>
        <taxon>Eukaryota</taxon>
        <taxon>Viridiplantae</taxon>
        <taxon>Streptophyta</taxon>
        <taxon>Embryophyta</taxon>
        <taxon>Tracheophyta</taxon>
        <taxon>Spermatophyta</taxon>
        <taxon>Magnoliopsida</taxon>
        <taxon>eudicotyledons</taxon>
        <taxon>Gunneridae</taxon>
        <taxon>Pentapetalae</taxon>
        <taxon>rosids</taxon>
        <taxon>fabids</taxon>
        <taxon>Malpighiales</taxon>
        <taxon>Euphorbiaceae</taxon>
        <taxon>Crotonoideae</taxon>
        <taxon>Manihoteae</taxon>
        <taxon>Manihot</taxon>
    </lineage>
</organism>
<name>A0A2C9VC76_MANES</name>
<proteinExistence type="inferred from homology"/>
<feature type="compositionally biased region" description="Basic and acidic residues" evidence="7">
    <location>
        <begin position="66"/>
        <end position="76"/>
    </location>
</feature>
<dbReference type="InterPro" id="IPR011989">
    <property type="entry name" value="ARM-like"/>
</dbReference>
<feature type="active site" description="Glycyl thioester intermediate" evidence="6">
    <location>
        <position position="1539"/>
    </location>
</feature>
<evidence type="ECO:0000259" key="8">
    <source>
        <dbReference type="PROSITE" id="PS50237"/>
    </source>
</evidence>
<keyword evidence="5 6" id="KW-0833">Ubl conjugation pathway</keyword>
<dbReference type="SUPFAM" id="SSF56204">
    <property type="entry name" value="Hect, E3 ligase catalytic domain"/>
    <property type="match status" value="1"/>
</dbReference>
<dbReference type="Gene3D" id="3.90.1750.10">
    <property type="entry name" value="Hect, E3 ligase catalytic domains"/>
    <property type="match status" value="1"/>
</dbReference>
<dbReference type="Gramene" id="Manes.08G003000.2.v8.1">
    <property type="protein sequence ID" value="Manes.08G003000.2.v8.1.CDS"/>
    <property type="gene ID" value="Manes.08G003000.v8.1"/>
</dbReference>
<dbReference type="PROSITE" id="PS50237">
    <property type="entry name" value="HECT"/>
    <property type="match status" value="1"/>
</dbReference>
<dbReference type="Gene3D" id="1.25.10.10">
    <property type="entry name" value="Leucine-rich Repeat Variant"/>
    <property type="match status" value="1"/>
</dbReference>
<feature type="region of interest" description="Disordered" evidence="7">
    <location>
        <begin position="1"/>
        <end position="86"/>
    </location>
</feature>
<evidence type="ECO:0000256" key="3">
    <source>
        <dbReference type="ARBA" id="ARBA00012485"/>
    </source>
</evidence>
<dbReference type="PANTHER" id="PTHR45670:SF10">
    <property type="entry name" value="E3 UBIQUITIN-PROTEIN LIGASE UPL4"/>
    <property type="match status" value="1"/>
</dbReference>
<gene>
    <name evidence="9" type="ORF">MANES_08G003000v8</name>
</gene>
<evidence type="ECO:0000256" key="6">
    <source>
        <dbReference type="PROSITE-ProRule" id="PRU00104"/>
    </source>
</evidence>
<dbReference type="OMA" id="FFTIHAQ"/>
<dbReference type="GO" id="GO:0000209">
    <property type="term" value="P:protein polyubiquitination"/>
    <property type="evidence" value="ECO:0000318"/>
    <property type="project" value="GO_Central"/>
</dbReference>
<comment type="catalytic activity">
    <reaction evidence="1">
        <text>S-ubiquitinyl-[E2 ubiquitin-conjugating enzyme]-L-cysteine + [acceptor protein]-L-lysine = [E2 ubiquitin-conjugating enzyme]-L-cysteine + N(6)-ubiquitinyl-[acceptor protein]-L-lysine.</text>
        <dbReference type="EC" id="2.3.2.26"/>
    </reaction>
</comment>
<dbReference type="GO" id="GO:0043161">
    <property type="term" value="P:proteasome-mediated ubiquitin-dependent protein catabolic process"/>
    <property type="evidence" value="ECO:0000318"/>
    <property type="project" value="GO_Central"/>
</dbReference>
<reference evidence="10" key="1">
    <citation type="journal article" date="2016" name="Nat. Biotechnol.">
        <title>Sequencing wild and cultivated cassava and related species reveals extensive interspecific hybridization and genetic diversity.</title>
        <authorList>
            <person name="Bredeson J.V."/>
            <person name="Lyons J.B."/>
            <person name="Prochnik S.E."/>
            <person name="Wu G.A."/>
            <person name="Ha C.M."/>
            <person name="Edsinger-Gonzales E."/>
            <person name="Grimwood J."/>
            <person name="Schmutz J."/>
            <person name="Rabbi I.Y."/>
            <person name="Egesi C."/>
            <person name="Nauluvula P."/>
            <person name="Lebot V."/>
            <person name="Ndunguru J."/>
            <person name="Mkamilo G."/>
            <person name="Bart R.S."/>
            <person name="Setter T.L."/>
            <person name="Gleadow R.M."/>
            <person name="Kulakow P."/>
            <person name="Ferguson M.E."/>
            <person name="Rounsley S."/>
            <person name="Rokhsar D.S."/>
        </authorList>
    </citation>
    <scope>NUCLEOTIDE SEQUENCE [LARGE SCALE GENOMIC DNA]</scope>
    <source>
        <strain evidence="10">cv. AM560-2</strain>
    </source>
</reference>
<dbReference type="InterPro" id="IPR016024">
    <property type="entry name" value="ARM-type_fold"/>
</dbReference>
<sequence length="1572" mass="176199">MGNRGQKRVEMMDELPADKRACNNSLEFRPSSSNSSIQTQINSTNSTSETNDADMDTSSTGSASSRSEEEEHERDSAYGSCDSDDAVPKHGSLRIYQRQRSFGDHGRLRTALSNLSEGTEPSGQIAALTELCEVLSFCSEDSLSSMMADSLSPVLVQLARHESNPDIMLLAIRALTYLCDVFPRASGFLVRHDAVAVLCQRLMAIEYLDVAEQCLQALEKMSREQPLACLQAGAIMAVLGFIDFLSTSVQRVALSTVVNICKKLPTDCPTSFMEAVPILCNLLQYEDQQLVENVVICLMKIAERVSHSSEMLDELCKHGIINQATHLIHLNSRTTLSQPIYNGLIGLLVRLSSGSVVAFRTLYELNISCTLKDILANYDISHGISSLHAVDGQSNQVHEVLKLLNELLPPVVKDQDIQQVVSDKELFLVNHPDLLHKFGSDILPMLIQVVNSGANLYVCYGCVSVIQKLIYFSKSDMLVELLENASIPSFLAGVFTRKDHHVLILALQIAEIILQRLSGVFLNPFIKEGVFFAIDALMLPEKCAWSMFPVFNGIQLPSDSSQKSVSKVVLRCLCYAFDNGQSPITSEAGTCKLEKDSVQSLAKHIKTTYFAPQLCNSENGLTDILQNLRALSASVTDLINMPISFNTSTQDEENFNRLLHQFMAKLNGREPVSTFEFIESGIVKSLVNYISSGQYLREKVNLHSASFDYYVIEKRFEVLARLFSPYSSFAEELPVSLLVRKLQSALSSLENFPVILSHSSKQRNWFAAVPNGRCMPHPCLRVRFVRGEGEMCLSDYSNDAVTVDPFSSLDSIEGFLLPKVRIERTKQIETAALAMDPMESVQLQSNVNPGAGRGESSDHMEPDSTSTDLTEIQENEAKLSVSRLEETENLQQGNPGETTSSNDSHLGSLEKLVQYPSGADITRKSHHSSSSSNSDAFSKLLFYLEGKELDRTLTLYQAILQQKIKADEEITMGTKLWSQVYELTYRTAVEPKDDNPQEFHMSARDSSTLDKVGAYMQHTSFFTSIFNCDLASDLDKSSPTYDVLFLLKSLEGLNRFTLHLMYSERIRSFAEGLVDNLDNLKVVVHSVPQNEFVSSKLTEKLEQQMRDSLALSVGGMPLWCNQLMASCPFLFSFEARCKYFRLSAFGTQLVQPQTLSNNNSEVSRDRRSSPGSLVRKKFVVWRDRILESAAQMMDFYANVRDPIEVVYNGEVGSGLGPTLEFYTLVSHEFQKSGLGMWREDYSSFVDRKIFQTEDSGSLTSPFGLFPRPWPSSLDSSDEIQFSEVIKKFFLLGQVVAKALQDGRVLDLPFSKAFYKLILQQELNLYDIQSFDPELGRTLLEFQALVNRRKFLKSALEENSCNTLEVCFRNSRIEDLSLDFTLPGYPDYMLHQEHEMVNMDNLEEYVSLVVDATVYAGISRQVEAFKSGFNKVFPIKYLQIFTEEELDRLLCGEHDIWAFNELLDHIKFDHGYAASSPPIINLLEIMQEFNQEQRRAFLQFVTGAPRLPPGGLASLSPKLTIVRKHCSNCVDADLPSVMTCANYLKLPPYSSKDKMREKLLYAITEGQGSFHLS</sequence>
<dbReference type="InterPro" id="IPR000569">
    <property type="entry name" value="HECT_dom"/>
</dbReference>
<evidence type="ECO:0000256" key="7">
    <source>
        <dbReference type="SAM" id="MobiDB-lite"/>
    </source>
</evidence>
<feature type="compositionally biased region" description="Polar residues" evidence="7">
    <location>
        <begin position="889"/>
        <end position="905"/>
    </location>
</feature>
<evidence type="ECO:0000313" key="9">
    <source>
        <dbReference type="EMBL" id="OAY42626.1"/>
    </source>
</evidence>
<comment type="caution">
    <text evidence="9">The sequence shown here is derived from an EMBL/GenBank/DDBJ whole genome shotgun (WGS) entry which is preliminary data.</text>
</comment>
<evidence type="ECO:0000313" key="10">
    <source>
        <dbReference type="Proteomes" id="UP000091857"/>
    </source>
</evidence>
<keyword evidence="4" id="KW-0808">Transferase</keyword>
<dbReference type="GO" id="GO:0061630">
    <property type="term" value="F:ubiquitin protein ligase activity"/>
    <property type="evidence" value="ECO:0000318"/>
    <property type="project" value="GO_Central"/>
</dbReference>